<dbReference type="GO" id="GO:0034354">
    <property type="term" value="P:'de novo' NAD+ biosynthetic process from L-tryptophan"/>
    <property type="evidence" value="ECO:0007669"/>
    <property type="project" value="UniProtKB-UniRule"/>
</dbReference>
<dbReference type="GO" id="GO:0019805">
    <property type="term" value="P:quinolinate biosynthetic process"/>
    <property type="evidence" value="ECO:0007669"/>
    <property type="project" value="UniProtKB-UniRule"/>
</dbReference>
<keyword evidence="4 5" id="KW-0963">Cytoplasm</keyword>
<comment type="catalytic activity">
    <reaction evidence="5">
        <text>3-hydroxy-L-kynurenine + H2O = 3-hydroxyanthranilate + L-alanine + H(+)</text>
        <dbReference type="Rhea" id="RHEA:25143"/>
        <dbReference type="ChEBI" id="CHEBI:15377"/>
        <dbReference type="ChEBI" id="CHEBI:15378"/>
        <dbReference type="ChEBI" id="CHEBI:36559"/>
        <dbReference type="ChEBI" id="CHEBI:57972"/>
        <dbReference type="ChEBI" id="CHEBI:58125"/>
        <dbReference type="EC" id="3.7.1.3"/>
    </reaction>
</comment>
<comment type="subcellular location">
    <subcellularLocation>
        <location evidence="4 5">Cytoplasm</location>
    </subcellularLocation>
</comment>
<dbReference type="InterPro" id="IPR015424">
    <property type="entry name" value="PyrdxlP-dep_Trfase"/>
</dbReference>
<keyword evidence="3 4" id="KW-0663">Pyridoxal phosphate</keyword>
<evidence type="ECO:0000259" key="6">
    <source>
        <dbReference type="Pfam" id="PF00266"/>
    </source>
</evidence>
<dbReference type="InterPro" id="IPR010111">
    <property type="entry name" value="Kynureninase"/>
</dbReference>
<dbReference type="GO" id="GO:0030170">
    <property type="term" value="F:pyridoxal phosphate binding"/>
    <property type="evidence" value="ECO:0007669"/>
    <property type="project" value="UniProtKB-UniRule"/>
</dbReference>
<dbReference type="EMBL" id="GGLE01006336">
    <property type="protein sequence ID" value="MBY10462.1"/>
    <property type="molecule type" value="Transcribed_RNA"/>
</dbReference>
<comment type="catalytic activity">
    <reaction evidence="4 5">
        <text>L-kynurenine + H2O = anthranilate + L-alanine + H(+)</text>
        <dbReference type="Rhea" id="RHEA:16813"/>
        <dbReference type="ChEBI" id="CHEBI:15377"/>
        <dbReference type="ChEBI" id="CHEBI:15378"/>
        <dbReference type="ChEBI" id="CHEBI:16567"/>
        <dbReference type="ChEBI" id="CHEBI:57959"/>
        <dbReference type="ChEBI" id="CHEBI:57972"/>
        <dbReference type="EC" id="3.7.1.3"/>
    </reaction>
</comment>
<evidence type="ECO:0000256" key="5">
    <source>
        <dbReference type="PIRNR" id="PIRNR038800"/>
    </source>
</evidence>
<feature type="modified residue" description="N6-(pyridoxal phosphate)lysine" evidence="4">
    <location>
        <position position="270"/>
    </location>
</feature>
<proteinExistence type="inferred from homology"/>
<dbReference type="PIRSF" id="PIRSF038800">
    <property type="entry name" value="KYNU"/>
    <property type="match status" value="1"/>
</dbReference>
<evidence type="ECO:0000313" key="7">
    <source>
        <dbReference type="EMBL" id="MBY10462.1"/>
    </source>
</evidence>
<dbReference type="SUPFAM" id="SSF53383">
    <property type="entry name" value="PLP-dependent transferases"/>
    <property type="match status" value="1"/>
</dbReference>
<feature type="binding site" evidence="4">
    <location>
        <position position="132"/>
    </location>
    <ligand>
        <name>pyridoxal 5'-phosphate</name>
        <dbReference type="ChEBI" id="CHEBI:597326"/>
    </ligand>
</feature>
<dbReference type="Pfam" id="PF00266">
    <property type="entry name" value="Aminotran_5"/>
    <property type="match status" value="1"/>
</dbReference>
<comment type="function">
    <text evidence="4 5">Catalyzes the cleavage of L-kynurenine (L-Kyn) and L-3-hydroxykynurenine (L-3OHKyn) into anthranilic acid (AA) and 3-hydroxyanthranilic acid (3-OHAA), respectively.</text>
</comment>
<dbReference type="Gene3D" id="3.40.640.10">
    <property type="entry name" value="Type I PLP-dependent aspartate aminotransferase-like (Major domain)"/>
    <property type="match status" value="1"/>
</dbReference>
<comment type="pathway">
    <text evidence="4 5">Amino-acid degradation; L-kynurenine degradation; L-alanine and anthranilate from L-kynurenine: step 1/1.</text>
</comment>
<accession>A0A2R5LLS4</accession>
<dbReference type="GO" id="GO:0005737">
    <property type="term" value="C:cytoplasm"/>
    <property type="evidence" value="ECO:0007669"/>
    <property type="project" value="UniProtKB-SubCell"/>
</dbReference>
<dbReference type="NCBIfam" id="TIGR01814">
    <property type="entry name" value="kynureninase"/>
    <property type="match status" value="1"/>
</dbReference>
<feature type="binding site" evidence="4">
    <location>
        <position position="244"/>
    </location>
    <ligand>
        <name>pyridoxal 5'-phosphate</name>
        <dbReference type="ChEBI" id="CHEBI:597326"/>
    </ligand>
</feature>
<dbReference type="GO" id="GO:0019441">
    <property type="term" value="P:L-tryptophan catabolic process to kynurenine"/>
    <property type="evidence" value="ECO:0007669"/>
    <property type="project" value="TreeGrafter"/>
</dbReference>
<dbReference type="InterPro" id="IPR015421">
    <property type="entry name" value="PyrdxlP-dep_Trfase_major"/>
</dbReference>
<feature type="binding site" evidence="4">
    <location>
        <position position="301"/>
    </location>
    <ligand>
        <name>pyridoxal 5'-phosphate</name>
        <dbReference type="ChEBI" id="CHEBI:597326"/>
    </ligand>
</feature>
<dbReference type="GO" id="GO:0030429">
    <property type="term" value="F:kynureninase activity"/>
    <property type="evidence" value="ECO:0007669"/>
    <property type="project" value="UniProtKB-UniRule"/>
</dbReference>
<comment type="caution">
    <text evidence="4">Lacks conserved residue(s) required for the propagation of feature annotation.</text>
</comment>
<evidence type="ECO:0000256" key="1">
    <source>
        <dbReference type="ARBA" id="ARBA00022642"/>
    </source>
</evidence>
<dbReference type="AlphaFoldDB" id="A0A2R5LLS4"/>
<dbReference type="EC" id="3.7.1.3" evidence="4 5"/>
<feature type="binding site" evidence="4">
    <location>
        <begin position="159"/>
        <end position="162"/>
    </location>
    <ligand>
        <name>pyridoxal 5'-phosphate</name>
        <dbReference type="ChEBI" id="CHEBI:597326"/>
    </ligand>
</feature>
<dbReference type="InterPro" id="IPR015422">
    <property type="entry name" value="PyrdxlP-dep_Trfase_small"/>
</dbReference>
<evidence type="ECO:0000256" key="4">
    <source>
        <dbReference type="HAMAP-Rule" id="MF_03017"/>
    </source>
</evidence>
<keyword evidence="1 4" id="KW-0662">Pyridine nucleotide biosynthesis</keyword>
<dbReference type="PANTHER" id="PTHR14084">
    <property type="entry name" value="KYNURENINASE"/>
    <property type="match status" value="1"/>
</dbReference>
<evidence type="ECO:0000256" key="3">
    <source>
        <dbReference type="ARBA" id="ARBA00022898"/>
    </source>
</evidence>
<feature type="binding site" evidence="4">
    <location>
        <position position="247"/>
    </location>
    <ligand>
        <name>pyridoxal 5'-phosphate</name>
        <dbReference type="ChEBI" id="CHEBI:597326"/>
    </ligand>
</feature>
<dbReference type="Pfam" id="PF22580">
    <property type="entry name" value="KYNU_C"/>
    <property type="match status" value="1"/>
</dbReference>
<name>A0A2R5LLS4_9ACAR</name>
<feature type="domain" description="Aminotransferase class V" evidence="6">
    <location>
        <begin position="73"/>
        <end position="290"/>
    </location>
</feature>
<organism evidence="7">
    <name type="scientific">Ornithodoros turicata</name>
    <dbReference type="NCBI Taxonomy" id="34597"/>
    <lineage>
        <taxon>Eukaryota</taxon>
        <taxon>Metazoa</taxon>
        <taxon>Ecdysozoa</taxon>
        <taxon>Arthropoda</taxon>
        <taxon>Chelicerata</taxon>
        <taxon>Arachnida</taxon>
        <taxon>Acari</taxon>
        <taxon>Parasitiformes</taxon>
        <taxon>Ixodida</taxon>
        <taxon>Ixodoidea</taxon>
        <taxon>Argasidae</taxon>
        <taxon>Ornithodorinae</taxon>
        <taxon>Ornithodoros</taxon>
    </lineage>
</organism>
<comment type="cofactor">
    <cofactor evidence="4 5">
        <name>pyridoxal 5'-phosphate</name>
        <dbReference type="ChEBI" id="CHEBI:597326"/>
    </cofactor>
</comment>
<sequence>MERSPAEELRSMAQELGLRVNSPEFAKAMDGADPLRRFRERFCIPRVKDVVDGTDPGSTKECIYLCGHSLGLKPKSTDEYVQKVLDNWARTGVESHFRGKFPAASCEAAPKKMTADLVGAHEDEVVVMNGLTVNLHLLMLTYYKPRGKRCKLVIEWDAFPSDVYAAQSQVEHQGLDLESNLIYLRAREGEQLLREEDILDLIETQGETIAMLLLPGVQYYTGQSFDIKKITDAARSKGCVIVWDLAHAVGNVKLRLSDWNVDLAAWCSYKYLNSGAGCLGAAFVSRRFQESQGLLPALRGWWGVKPQTKFTMLREFDPCTTADVFKLSNCPPLLVAPIMASLEIFTEAGEDARLRKQFLLTGYLELLLEEELGANHDLADAAAPFHIITPRDPAARGTQLSIHIRHRPPEVHKLFHAKGIICDFRAPSVIRLAPVPLYNSYSDVWNCIDILKGIVKELASSSYQTNGC</sequence>
<comment type="similarity">
    <text evidence="4 5">Belongs to the kynureninase family.</text>
</comment>
<feature type="binding site" evidence="4">
    <location>
        <position position="269"/>
    </location>
    <ligand>
        <name>pyridoxal 5'-phosphate</name>
        <dbReference type="ChEBI" id="CHEBI:597326"/>
    </ligand>
</feature>
<dbReference type="GO" id="GO:0097053">
    <property type="term" value="P:L-kynurenine catabolic process"/>
    <property type="evidence" value="ECO:0007669"/>
    <property type="project" value="UniProtKB-UniRule"/>
</dbReference>
<dbReference type="GO" id="GO:0043420">
    <property type="term" value="P:anthranilate metabolic process"/>
    <property type="evidence" value="ECO:0007669"/>
    <property type="project" value="UniProtKB-UniRule"/>
</dbReference>
<dbReference type="Gene3D" id="3.90.1150.10">
    <property type="entry name" value="Aspartate Aminotransferase, domain 1"/>
    <property type="match status" value="1"/>
</dbReference>
<reference evidence="7" key="1">
    <citation type="submission" date="2018-03" db="EMBL/GenBank/DDBJ databases">
        <title>The relapsing fever spirochete Borrelia turicatae persists in the highly oxidative environment of its soft-bodied tick vector.</title>
        <authorList>
            <person name="Bourret T.J."/>
            <person name="Boyle W.K."/>
            <person name="Valenzuela J.G."/>
            <person name="Oliveira F."/>
            <person name="Lopez J.E."/>
        </authorList>
    </citation>
    <scope>NUCLEOTIDE SEQUENCE</scope>
    <source>
        <strain evidence="7">Kansas strain/isolate</strain>
        <tissue evidence="7">Salivary glands</tissue>
    </source>
</reference>
<dbReference type="FunFam" id="3.40.640.10:FF:000031">
    <property type="entry name" value="Kynureninase"/>
    <property type="match status" value="1"/>
</dbReference>
<protein>
    <recommendedName>
        <fullName evidence="4 5">Kynureninase</fullName>
        <ecNumber evidence="4 5">3.7.1.3</ecNumber>
    </recommendedName>
    <alternativeName>
        <fullName evidence="4">L-kynurenine hydrolase</fullName>
    </alternativeName>
</protein>
<dbReference type="PANTHER" id="PTHR14084:SF0">
    <property type="entry name" value="KYNURENINASE"/>
    <property type="match status" value="1"/>
</dbReference>
<comment type="pathway">
    <text evidence="4 5">Cofactor biosynthesis; NAD(+) biosynthesis; quinolinate from L-kynurenine: step 2/3.</text>
</comment>
<dbReference type="InterPro" id="IPR000192">
    <property type="entry name" value="Aminotrans_V_dom"/>
</dbReference>
<evidence type="ECO:0000256" key="2">
    <source>
        <dbReference type="ARBA" id="ARBA00022801"/>
    </source>
</evidence>
<keyword evidence="2 4" id="KW-0378">Hydrolase</keyword>
<dbReference type="HAMAP" id="MF_01970">
    <property type="entry name" value="Kynureninase"/>
    <property type="match status" value="1"/>
</dbReference>
<comment type="subunit">
    <text evidence="4 5">Homodimer.</text>
</comment>
<dbReference type="UniPathway" id="UPA00253">
    <property type="reaction ID" value="UER00329"/>
</dbReference>
<dbReference type="UniPathway" id="UPA00334">
    <property type="reaction ID" value="UER00455"/>
</dbReference>
<feature type="binding site" evidence="4">
    <location>
        <position position="131"/>
    </location>
    <ligand>
        <name>pyridoxal 5'-phosphate</name>
        <dbReference type="ChEBI" id="CHEBI:597326"/>
    </ligand>
</feature>
<feature type="binding site" evidence="4">
    <location>
        <position position="329"/>
    </location>
    <ligand>
        <name>pyridoxal 5'-phosphate</name>
        <dbReference type="ChEBI" id="CHEBI:597326"/>
    </ligand>
</feature>